<feature type="binding site" evidence="6">
    <location>
        <position position="365"/>
    </location>
    <ligand>
        <name>substrate</name>
    </ligand>
</feature>
<name>A0A2P8GK56_9BACL</name>
<proteinExistence type="inferred from homology"/>
<dbReference type="GO" id="GO:0009051">
    <property type="term" value="P:pentose-phosphate shunt, oxidative branch"/>
    <property type="evidence" value="ECO:0007669"/>
    <property type="project" value="TreeGrafter"/>
</dbReference>
<feature type="domain" description="Glucose-6-phosphate dehydrogenase C-terminal" evidence="8">
    <location>
        <begin position="215"/>
        <end position="507"/>
    </location>
</feature>
<dbReference type="GO" id="GO:0005829">
    <property type="term" value="C:cytosol"/>
    <property type="evidence" value="ECO:0007669"/>
    <property type="project" value="TreeGrafter"/>
</dbReference>
<feature type="binding site" evidence="6">
    <location>
        <position position="207"/>
    </location>
    <ligand>
        <name>substrate</name>
    </ligand>
</feature>
<comment type="similarity">
    <text evidence="6">Belongs to the glucose-6-phosphate dehydrogenase family.</text>
</comment>
<comment type="function">
    <text evidence="6">Catalyzes the oxidation of glucose 6-phosphate to 6-phosphogluconolactone.</text>
</comment>
<evidence type="ECO:0000259" key="8">
    <source>
        <dbReference type="Pfam" id="PF02781"/>
    </source>
</evidence>
<dbReference type="PANTHER" id="PTHR23429:SF0">
    <property type="entry name" value="GLUCOSE-6-PHOSPHATE 1-DEHYDROGENASE"/>
    <property type="match status" value="1"/>
</dbReference>
<comment type="catalytic activity">
    <reaction evidence="6">
        <text>D-glucose 6-phosphate + NADP(+) = 6-phospho-D-glucono-1,5-lactone + NADPH + H(+)</text>
        <dbReference type="Rhea" id="RHEA:15841"/>
        <dbReference type="ChEBI" id="CHEBI:15378"/>
        <dbReference type="ChEBI" id="CHEBI:57783"/>
        <dbReference type="ChEBI" id="CHEBI:57955"/>
        <dbReference type="ChEBI" id="CHEBI:58349"/>
        <dbReference type="ChEBI" id="CHEBI:61548"/>
        <dbReference type="EC" id="1.1.1.49"/>
    </reaction>
</comment>
<dbReference type="EMBL" id="PYAT01000009">
    <property type="protein sequence ID" value="PSL34343.1"/>
    <property type="molecule type" value="Genomic_DNA"/>
</dbReference>
<evidence type="ECO:0000256" key="3">
    <source>
        <dbReference type="ARBA" id="ARBA00022857"/>
    </source>
</evidence>
<dbReference type="PANTHER" id="PTHR23429">
    <property type="entry name" value="GLUCOSE-6-PHOSPHATE 1-DEHYDROGENASE G6PD"/>
    <property type="match status" value="1"/>
</dbReference>
<dbReference type="InterPro" id="IPR022675">
    <property type="entry name" value="G6P_DH_C"/>
</dbReference>
<keyword evidence="3 6" id="KW-0521">NADP</keyword>
<feature type="binding site" evidence="6">
    <location>
        <position position="68"/>
    </location>
    <ligand>
        <name>NADP(+)</name>
        <dbReference type="ChEBI" id="CHEBI:58349"/>
    </ligand>
</feature>
<reference evidence="9 10" key="1">
    <citation type="submission" date="2018-03" db="EMBL/GenBank/DDBJ databases">
        <title>Genomic Encyclopedia of Type Strains, Phase III (KMG-III): the genomes of soil and plant-associated and newly described type strains.</title>
        <authorList>
            <person name="Whitman W."/>
        </authorList>
    </citation>
    <scope>NUCLEOTIDE SEQUENCE [LARGE SCALE GENOMIC DNA]</scope>
    <source>
        <strain evidence="9 10">CGMCC 1.12259</strain>
    </source>
</reference>
<dbReference type="SUPFAM" id="SSF51735">
    <property type="entry name" value="NAD(P)-binding Rossmann-fold domains"/>
    <property type="match status" value="1"/>
</dbReference>
<dbReference type="GO" id="GO:0004345">
    <property type="term" value="F:glucose-6-phosphate dehydrogenase activity"/>
    <property type="evidence" value="ECO:0007669"/>
    <property type="project" value="UniProtKB-UniRule"/>
</dbReference>
<dbReference type="GO" id="GO:0050661">
    <property type="term" value="F:NADP binding"/>
    <property type="evidence" value="ECO:0007669"/>
    <property type="project" value="UniProtKB-UniRule"/>
</dbReference>
<feature type="binding site" evidence="6">
    <location>
        <begin position="110"/>
        <end position="111"/>
    </location>
    <ligand>
        <name>NADP(+)</name>
        <dbReference type="ChEBI" id="CHEBI:58349"/>
    </ligand>
</feature>
<dbReference type="PRINTS" id="PR00079">
    <property type="entry name" value="G6PDHDRGNASE"/>
</dbReference>
<dbReference type="Pfam" id="PF00479">
    <property type="entry name" value="G6PD_N"/>
    <property type="match status" value="1"/>
</dbReference>
<feature type="binding site" evidence="6">
    <location>
        <position position="241"/>
    </location>
    <ligand>
        <name>substrate</name>
    </ligand>
</feature>
<keyword evidence="4 6" id="KW-0560">Oxidoreductase</keyword>
<dbReference type="Proteomes" id="UP000242682">
    <property type="component" value="Unassembled WGS sequence"/>
</dbReference>
<dbReference type="InterPro" id="IPR036291">
    <property type="entry name" value="NAD(P)-bd_dom_sf"/>
</dbReference>
<evidence type="ECO:0000256" key="6">
    <source>
        <dbReference type="HAMAP-Rule" id="MF_00966"/>
    </source>
</evidence>
<comment type="pathway">
    <text evidence="1 6">Carbohydrate degradation; pentose phosphate pathway; D-ribulose 5-phosphate from D-glucose 6-phosphate (oxidative stage): step 1/3.</text>
</comment>
<feature type="active site" description="Proton acceptor" evidence="6">
    <location>
        <position position="265"/>
    </location>
</feature>
<evidence type="ECO:0000313" key="10">
    <source>
        <dbReference type="Proteomes" id="UP000242682"/>
    </source>
</evidence>
<evidence type="ECO:0000313" key="9">
    <source>
        <dbReference type="EMBL" id="PSL34343.1"/>
    </source>
</evidence>
<protein>
    <recommendedName>
        <fullName evidence="6">Glucose-6-phosphate 1-dehydrogenase</fullName>
        <shortName evidence="6">G6PD</shortName>
        <ecNumber evidence="6">1.1.1.49</ecNumber>
    </recommendedName>
</protein>
<gene>
    <name evidence="6" type="primary">zwf</name>
    <name evidence="9" type="ORF">B0H99_10969</name>
</gene>
<dbReference type="SUPFAM" id="SSF55347">
    <property type="entry name" value="Glyceraldehyde-3-phosphate dehydrogenase-like, C-terminal domain"/>
    <property type="match status" value="1"/>
</dbReference>
<dbReference type="HAMAP" id="MF_00966">
    <property type="entry name" value="G6PD"/>
    <property type="match status" value="1"/>
</dbReference>
<keyword evidence="5 6" id="KW-0119">Carbohydrate metabolism</keyword>
<feature type="binding site" evidence="6">
    <location>
        <position position="260"/>
    </location>
    <ligand>
        <name>substrate</name>
    </ligand>
</feature>
<keyword evidence="2 6" id="KW-0313">Glucose metabolism</keyword>
<dbReference type="OrthoDB" id="9802739at2"/>
<comment type="caution">
    <text evidence="9">The sequence shown here is derived from an EMBL/GenBank/DDBJ whole genome shotgun (WGS) entry which is preliminary data.</text>
</comment>
<dbReference type="InterPro" id="IPR022674">
    <property type="entry name" value="G6P_DH_NAD-bd"/>
</dbReference>
<dbReference type="EC" id="1.1.1.49" evidence="6"/>
<dbReference type="PIRSF" id="PIRSF000110">
    <property type="entry name" value="G6PD"/>
    <property type="match status" value="1"/>
</dbReference>
<feature type="binding site" evidence="6">
    <location>
        <position position="370"/>
    </location>
    <ligand>
        <name>substrate</name>
    </ligand>
</feature>
<dbReference type="Pfam" id="PF02781">
    <property type="entry name" value="G6PD_C"/>
    <property type="match status" value="1"/>
</dbReference>
<keyword evidence="10" id="KW-1185">Reference proteome</keyword>
<feature type="domain" description="Glucose-6-phosphate dehydrogenase NAD-binding" evidence="7">
    <location>
        <begin position="31"/>
        <end position="212"/>
    </location>
</feature>
<organism evidence="9 10">
    <name type="scientific">Planomicrobium soli</name>
    <dbReference type="NCBI Taxonomy" id="1176648"/>
    <lineage>
        <taxon>Bacteria</taxon>
        <taxon>Bacillati</taxon>
        <taxon>Bacillota</taxon>
        <taxon>Bacilli</taxon>
        <taxon>Bacillales</taxon>
        <taxon>Caryophanaceae</taxon>
        <taxon>Planomicrobium</taxon>
    </lineage>
</organism>
<evidence type="ECO:0000256" key="4">
    <source>
        <dbReference type="ARBA" id="ARBA00023002"/>
    </source>
</evidence>
<evidence type="ECO:0000259" key="7">
    <source>
        <dbReference type="Pfam" id="PF00479"/>
    </source>
</evidence>
<feature type="binding site" evidence="6">
    <location>
        <position position="173"/>
    </location>
    <ligand>
        <name>NADP(+)</name>
        <dbReference type="ChEBI" id="CHEBI:58349"/>
    </ligand>
</feature>
<dbReference type="AlphaFoldDB" id="A0A2P8GK56"/>
<evidence type="ECO:0000256" key="5">
    <source>
        <dbReference type="ARBA" id="ARBA00023277"/>
    </source>
</evidence>
<sequence length="507" mass="57985">MENIAAVDLVDSENYKNASRQKNKLDEMTLVLFGATGDLAQRKLFPALYNLYLDGKLPNAISIIGLGRTNYSNRVFQMNVETSLREFSRRPVQPENVEEFVSKFRYCVLDVFNEASYSGLLELIQSREQEMGIAENRLFYLSVAPNLVEIITANLQASKISETKGWKRLIVEKPFGTDLQTARELNEKLSKAFNEEEIYRIDHYLGKPMVQNLETLKFANPILELLWNHDQIANVQITASETVGIEKRAGYYDQAGAIRDMAQNHLLQLLMMTALDIPVNLTAKEVQQEKREIVEALRPILKEEASKHIIRGQYTAGEVLGKPVIGYQEEPGVIEESKNDTYFAARLYIETSAWRNIPFYIRTGKRLEQKSTRIVIEFKNKWKDNPAFKDEGINPNLLIFEINPNESVSLLVNLKNPSTEKYEPTNITFSVNSNIQPESYELLLSDALEGDKTFFAHWKEVELSWAWIQPVLEAFQEDALPLHPYSAGSSGPEAADRLLEKDGFCWW</sequence>
<dbReference type="GO" id="GO:0006006">
    <property type="term" value="P:glucose metabolic process"/>
    <property type="evidence" value="ECO:0007669"/>
    <property type="project" value="UniProtKB-KW"/>
</dbReference>
<dbReference type="NCBIfam" id="TIGR00871">
    <property type="entry name" value="zwf"/>
    <property type="match status" value="1"/>
</dbReference>
<dbReference type="UniPathway" id="UPA00115">
    <property type="reaction ID" value="UER00408"/>
</dbReference>
<dbReference type="Gene3D" id="3.40.50.720">
    <property type="entry name" value="NAD(P)-binding Rossmann-like Domain"/>
    <property type="match status" value="1"/>
</dbReference>
<feature type="binding site" evidence="6">
    <location>
        <position position="203"/>
    </location>
    <ligand>
        <name>substrate</name>
    </ligand>
</feature>
<accession>A0A2P8GK56</accession>
<comment type="caution">
    <text evidence="6">Lacks conserved residue(s) required for the propagation of feature annotation.</text>
</comment>
<evidence type="ECO:0000256" key="2">
    <source>
        <dbReference type="ARBA" id="ARBA00022526"/>
    </source>
</evidence>
<dbReference type="Gene3D" id="3.30.360.10">
    <property type="entry name" value="Dihydrodipicolinate Reductase, domain 2"/>
    <property type="match status" value="1"/>
</dbReference>
<dbReference type="InterPro" id="IPR001282">
    <property type="entry name" value="G6P_DH"/>
</dbReference>
<evidence type="ECO:0000256" key="1">
    <source>
        <dbReference type="ARBA" id="ARBA00004937"/>
    </source>
</evidence>